<gene>
    <name evidence="1" type="ORF">KLO01_22230</name>
</gene>
<evidence type="ECO:0000313" key="1">
    <source>
        <dbReference type="EMBL" id="GEQ14176.1"/>
    </source>
</evidence>
<dbReference type="AlphaFoldDB" id="A0A512T1U2"/>
<accession>A0A512T1U2</accession>
<dbReference type="Pfam" id="PF11305">
    <property type="entry name" value="DUF3107"/>
    <property type="match status" value="1"/>
</dbReference>
<dbReference type="RefSeq" id="WP_147064998.1">
    <property type="nucleotide sequence ID" value="NZ_BAABDN010000001.1"/>
</dbReference>
<organism evidence="1 2">
    <name type="scientific">Knoellia locipacati</name>
    <dbReference type="NCBI Taxonomy" id="882824"/>
    <lineage>
        <taxon>Bacteria</taxon>
        <taxon>Bacillati</taxon>
        <taxon>Actinomycetota</taxon>
        <taxon>Actinomycetes</taxon>
        <taxon>Micrococcales</taxon>
        <taxon>Intrasporangiaceae</taxon>
        <taxon>Knoellia</taxon>
    </lineage>
</organism>
<evidence type="ECO:0000313" key="2">
    <source>
        <dbReference type="Proteomes" id="UP000321793"/>
    </source>
</evidence>
<dbReference type="InterPro" id="IPR021456">
    <property type="entry name" value="DUF3107"/>
</dbReference>
<dbReference type="Proteomes" id="UP000321793">
    <property type="component" value="Unassembled WGS sequence"/>
</dbReference>
<dbReference type="EMBL" id="BKBA01000008">
    <property type="protein sequence ID" value="GEQ14176.1"/>
    <property type="molecule type" value="Genomic_DNA"/>
</dbReference>
<evidence type="ECO:0008006" key="3">
    <source>
        <dbReference type="Google" id="ProtNLM"/>
    </source>
</evidence>
<protein>
    <recommendedName>
        <fullName evidence="3">ATP-binding protein</fullName>
    </recommendedName>
</protein>
<sequence length="80" mass="8511">MEVNIGVQNVAREIALETDASADEVAQAIDAALVDGGVLRLTDSKGRQVLVPGRALGWVQVGESEKSRVGFGQIRPDHNE</sequence>
<reference evidence="1 2" key="1">
    <citation type="submission" date="2019-07" db="EMBL/GenBank/DDBJ databases">
        <title>Whole genome shotgun sequence of Knoellia locipacati NBRC 109775.</title>
        <authorList>
            <person name="Hosoyama A."/>
            <person name="Uohara A."/>
            <person name="Ohji S."/>
            <person name="Ichikawa N."/>
        </authorList>
    </citation>
    <scope>NUCLEOTIDE SEQUENCE [LARGE SCALE GENOMIC DNA]</scope>
    <source>
        <strain evidence="1 2">NBRC 109775</strain>
    </source>
</reference>
<name>A0A512T1U2_9MICO</name>
<keyword evidence="2" id="KW-1185">Reference proteome</keyword>
<comment type="caution">
    <text evidence="1">The sequence shown here is derived from an EMBL/GenBank/DDBJ whole genome shotgun (WGS) entry which is preliminary data.</text>
</comment>
<dbReference type="OrthoDB" id="3268468at2"/>
<proteinExistence type="predicted"/>